<dbReference type="InterPro" id="IPR055179">
    <property type="entry name" value="Tex-like_central_region"/>
</dbReference>
<dbReference type="EMBL" id="LHUG01000001">
    <property type="protein sequence ID" value="PAB02150.1"/>
    <property type="molecule type" value="Genomic_DNA"/>
</dbReference>
<sequence>MTAVNQELVTLLKVELTNYTQKQLQQVLNLLLDGNTVPFIARYRKEATGNLDEVQIREIEERYQYLENLEKRKSEVLRLIEEQEKLTPELAASIKAASKMQQVEDLYRPYKQKRRTKATIAKEQGLEPLAKWLLTFSTESVLQKAETFVTSEVSDATAALAGAHEILAETFADSAKFRTWIRQKTFDQGLYTSTGKKVEQDEKGVYEMYYAFEEPVKKMVSHRILATNRGEKEDILKVSILAPEAEIFSYLNRQIIKGQGEAVGYVTAAYEDAYKRFIAPAIEREIRNELTEKADEQAIAVFGENLRNLLLQPPLKGKVVLGFDPAYRTGCKLAVLDETGKVLDIAVIYPHKPAPQNKRQAAGPLFKDLITKYGVQMIAIGNGTASRESEQFVAEQIRDLKQEVYYVIVNEAGASVYSASAIARSEFPDLQVEERSAISIGRRLQDPLAELVKIDPKAVGVGQYQHDVSQKRLAEQLDFVVETVTNQVGVDVNTASPQLLQHIAGLNKTTAQNIFNYREENGAFIKRNQLKKVPRLGPKAYEQAIGFLRIPGGSDILDNTSIHPESYSLAKEILNRAQVQLTNLGTKEAKERLISLNAEKIADDLAAGTETVKDILQALVQPGRDMRDEMPAPLLRKDVLTMSDLKPGMELKGTVRNVIDFGAFVDIGVKQDGLVHISKLSHRFVKQPKDVVAVGDVVTVWVEQVDEQKGRISLTMLNPTGE</sequence>
<dbReference type="CDD" id="cd05685">
    <property type="entry name" value="S1_Tex"/>
    <property type="match status" value="1"/>
</dbReference>
<evidence type="ECO:0000259" key="1">
    <source>
        <dbReference type="PROSITE" id="PS50126"/>
    </source>
</evidence>
<gene>
    <name evidence="2" type="ORF">AKL21_01125</name>
</gene>
<dbReference type="GO" id="GO:0005737">
    <property type="term" value="C:cytoplasm"/>
    <property type="evidence" value="ECO:0007669"/>
    <property type="project" value="UniProtKB-ARBA"/>
</dbReference>
<accession>A0A267HX18</accession>
<dbReference type="FunFam" id="1.10.10.650:FF:000001">
    <property type="entry name" value="S1 RNA-binding domain 1"/>
    <property type="match status" value="1"/>
</dbReference>
<dbReference type="InterPro" id="IPR003029">
    <property type="entry name" value="S1_domain"/>
</dbReference>
<evidence type="ECO:0000313" key="3">
    <source>
        <dbReference type="Proteomes" id="UP000216797"/>
    </source>
</evidence>
<dbReference type="GO" id="GO:0006139">
    <property type="term" value="P:nucleobase-containing compound metabolic process"/>
    <property type="evidence" value="ECO:0007669"/>
    <property type="project" value="InterPro"/>
</dbReference>
<dbReference type="Pfam" id="PF12836">
    <property type="entry name" value="HHH_3"/>
    <property type="match status" value="1"/>
</dbReference>
<dbReference type="InterPro" id="IPR012337">
    <property type="entry name" value="RNaseH-like_sf"/>
</dbReference>
<dbReference type="Proteomes" id="UP000216797">
    <property type="component" value="Unassembled WGS sequence"/>
</dbReference>
<dbReference type="Pfam" id="PF00575">
    <property type="entry name" value="S1"/>
    <property type="match status" value="1"/>
</dbReference>
<dbReference type="FunFam" id="1.10.150.310:FF:000001">
    <property type="entry name" value="RNA-binding transcriptional accessory protein"/>
    <property type="match status" value="1"/>
</dbReference>
<dbReference type="InterPro" id="IPR037027">
    <property type="entry name" value="YqgF/RNaseH-like_dom_sf"/>
</dbReference>
<dbReference type="Pfam" id="PF16921">
    <property type="entry name" value="Tex_YqgF"/>
    <property type="match status" value="1"/>
</dbReference>
<dbReference type="InterPro" id="IPR023323">
    <property type="entry name" value="Tex-like_dom_sf"/>
</dbReference>
<dbReference type="AlphaFoldDB" id="A0A267HX18"/>
<proteinExistence type="predicted"/>
<dbReference type="SUPFAM" id="SSF50249">
    <property type="entry name" value="Nucleic acid-binding proteins"/>
    <property type="match status" value="1"/>
</dbReference>
<dbReference type="GO" id="GO:0003735">
    <property type="term" value="F:structural constituent of ribosome"/>
    <property type="evidence" value="ECO:0007669"/>
    <property type="project" value="TreeGrafter"/>
</dbReference>
<dbReference type="InterPro" id="IPR044146">
    <property type="entry name" value="S1_Tex"/>
</dbReference>
<dbReference type="Gene3D" id="2.40.50.140">
    <property type="entry name" value="Nucleic acid-binding proteins"/>
    <property type="match status" value="1"/>
</dbReference>
<dbReference type="InterPro" id="IPR012340">
    <property type="entry name" value="NA-bd_OB-fold"/>
</dbReference>
<evidence type="ECO:0000313" key="2">
    <source>
        <dbReference type="EMBL" id="PAB02150.1"/>
    </source>
</evidence>
<dbReference type="GO" id="GO:0003729">
    <property type="term" value="F:mRNA binding"/>
    <property type="evidence" value="ECO:0007669"/>
    <property type="project" value="UniProtKB-ARBA"/>
</dbReference>
<dbReference type="PANTHER" id="PTHR10724">
    <property type="entry name" value="30S RIBOSOMAL PROTEIN S1"/>
    <property type="match status" value="1"/>
</dbReference>
<feature type="domain" description="S1 motif" evidence="1">
    <location>
        <begin position="648"/>
        <end position="717"/>
    </location>
</feature>
<dbReference type="Gene3D" id="1.10.150.310">
    <property type="entry name" value="Tex RuvX-like domain-like"/>
    <property type="match status" value="1"/>
</dbReference>
<dbReference type="Pfam" id="PF17674">
    <property type="entry name" value="HHH_9"/>
    <property type="match status" value="1"/>
</dbReference>
<dbReference type="Pfam" id="PF09371">
    <property type="entry name" value="Tex_N"/>
    <property type="match status" value="1"/>
</dbReference>
<dbReference type="PROSITE" id="PS50126">
    <property type="entry name" value="S1"/>
    <property type="match status" value="1"/>
</dbReference>
<keyword evidence="3" id="KW-1185">Reference proteome</keyword>
<dbReference type="FunFam" id="2.40.50.140:FF:000051">
    <property type="entry name" value="RNA-binding transcriptional accessory protein"/>
    <property type="match status" value="1"/>
</dbReference>
<dbReference type="FunFam" id="3.30.420.140:FF:000001">
    <property type="entry name" value="RNA-binding transcriptional accessory protein"/>
    <property type="match status" value="1"/>
</dbReference>
<dbReference type="Gene3D" id="1.10.3500.10">
    <property type="entry name" value="Tex N-terminal region-like"/>
    <property type="match status" value="1"/>
</dbReference>
<protein>
    <recommendedName>
        <fullName evidence="1">S1 motif domain-containing protein</fullName>
    </recommendedName>
</protein>
<dbReference type="InterPro" id="IPR032639">
    <property type="entry name" value="Tex_YqgF"/>
</dbReference>
<reference evidence="2 3" key="1">
    <citation type="submission" date="2015-08" db="EMBL/GenBank/DDBJ databases">
        <title>Enterococcus genome sequence.</title>
        <authorList>
            <person name="Acedo J.Z."/>
            <person name="Vederas J.C."/>
        </authorList>
    </citation>
    <scope>NUCLEOTIDE SEQUENCE [LARGE SCALE GENOMIC DNA]</scope>
    <source>
        <strain evidence="2 3">49</strain>
    </source>
</reference>
<dbReference type="RefSeq" id="WP_095005772.1">
    <property type="nucleotide sequence ID" value="NZ_LHUG01000001.1"/>
</dbReference>
<dbReference type="InterPro" id="IPR018974">
    <property type="entry name" value="Tex-like_N"/>
</dbReference>
<dbReference type="InterPro" id="IPR050437">
    <property type="entry name" value="Ribos_protein_bS1-like"/>
</dbReference>
<organism evidence="2 3">
    <name type="scientific">Enterococcus canintestini</name>
    <dbReference type="NCBI Taxonomy" id="317010"/>
    <lineage>
        <taxon>Bacteria</taxon>
        <taxon>Bacillati</taxon>
        <taxon>Bacillota</taxon>
        <taxon>Bacilli</taxon>
        <taxon>Lactobacillales</taxon>
        <taxon>Enterococcaceae</taxon>
        <taxon>Enterococcus</taxon>
    </lineage>
</organism>
<dbReference type="SMART" id="SM00732">
    <property type="entry name" value="YqgFc"/>
    <property type="match status" value="1"/>
</dbReference>
<dbReference type="SUPFAM" id="SSF47781">
    <property type="entry name" value="RuvA domain 2-like"/>
    <property type="match status" value="2"/>
</dbReference>
<dbReference type="SUPFAM" id="SSF53098">
    <property type="entry name" value="Ribonuclease H-like"/>
    <property type="match status" value="1"/>
</dbReference>
<dbReference type="Gene3D" id="1.10.10.650">
    <property type="entry name" value="RuvA domain 2-like"/>
    <property type="match status" value="1"/>
</dbReference>
<comment type="caution">
    <text evidence="2">The sequence shown here is derived from an EMBL/GenBank/DDBJ whole genome shotgun (WGS) entry which is preliminary data.</text>
</comment>
<dbReference type="InterPro" id="IPR023319">
    <property type="entry name" value="Tex-like_HTH_dom_sf"/>
</dbReference>
<dbReference type="SUPFAM" id="SSF158832">
    <property type="entry name" value="Tex N-terminal region-like"/>
    <property type="match status" value="1"/>
</dbReference>
<dbReference type="PANTHER" id="PTHR10724:SF10">
    <property type="entry name" value="S1 RNA-BINDING DOMAIN-CONTAINING PROTEIN 1"/>
    <property type="match status" value="1"/>
</dbReference>
<dbReference type="InterPro" id="IPR041692">
    <property type="entry name" value="HHH_9"/>
</dbReference>
<dbReference type="InterPro" id="IPR010994">
    <property type="entry name" value="RuvA_2-like"/>
</dbReference>
<dbReference type="Pfam" id="PF22706">
    <property type="entry name" value="Tex_central_region"/>
    <property type="match status" value="1"/>
</dbReference>
<dbReference type="InterPro" id="IPR006641">
    <property type="entry name" value="YqgF/RNaseH-like_dom"/>
</dbReference>
<dbReference type="GO" id="GO:0006412">
    <property type="term" value="P:translation"/>
    <property type="evidence" value="ECO:0007669"/>
    <property type="project" value="TreeGrafter"/>
</dbReference>
<name>A0A267HX18_9ENTE</name>
<dbReference type="Gene3D" id="3.30.420.140">
    <property type="entry name" value="YqgF/RNase H-like domain"/>
    <property type="match status" value="1"/>
</dbReference>
<dbReference type="SMART" id="SM00316">
    <property type="entry name" value="S1"/>
    <property type="match status" value="1"/>
</dbReference>